<reference evidence="2" key="1">
    <citation type="journal article" date="2022" name="Mol. Ecol. Resour.">
        <title>The genomes of chicory, endive, great burdock and yacon provide insights into Asteraceae palaeo-polyploidization history and plant inulin production.</title>
        <authorList>
            <person name="Fan W."/>
            <person name="Wang S."/>
            <person name="Wang H."/>
            <person name="Wang A."/>
            <person name="Jiang F."/>
            <person name="Liu H."/>
            <person name="Zhao H."/>
            <person name="Xu D."/>
            <person name="Zhang Y."/>
        </authorList>
    </citation>
    <scope>NUCLEOTIDE SEQUENCE [LARGE SCALE GENOMIC DNA]</scope>
    <source>
        <strain evidence="2">cv. Yunnan</strain>
    </source>
</reference>
<proteinExistence type="predicted"/>
<reference evidence="1 2" key="2">
    <citation type="journal article" date="2022" name="Mol. Ecol. Resour.">
        <title>The genomes of chicory, endive, great burdock and yacon provide insights into Asteraceae paleo-polyploidization history and plant inulin production.</title>
        <authorList>
            <person name="Fan W."/>
            <person name="Wang S."/>
            <person name="Wang H."/>
            <person name="Wang A."/>
            <person name="Jiang F."/>
            <person name="Liu H."/>
            <person name="Zhao H."/>
            <person name="Xu D."/>
            <person name="Zhang Y."/>
        </authorList>
    </citation>
    <scope>NUCLEOTIDE SEQUENCE [LARGE SCALE GENOMIC DNA]</scope>
    <source>
        <strain evidence="2">cv. Yunnan</strain>
        <tissue evidence="1">Leaves</tissue>
    </source>
</reference>
<gene>
    <name evidence="1" type="ORF">L1987_80846</name>
</gene>
<comment type="caution">
    <text evidence="1">The sequence shown here is derived from an EMBL/GenBank/DDBJ whole genome shotgun (WGS) entry which is preliminary data.</text>
</comment>
<name>A0ACB8YNT5_9ASTR</name>
<sequence length="285" mass="31965">MSWLLAAAIIKETMNDTSSSSGHAILSDEHDNNQQQNHTTVEIAPQQVSPLAPPPMPSEPNLPYIDLLQENHREDYINVAVPLYEAAIKGDWKAAKHILHKNPHLIRFAITESYETMLHVAAAAENTKAVQELVKNLVQLMKKEDLELQDDNYNTALGQAAKAGNTEIAMLLVEKNPELTEIPGAEYGMPLYMAALFEKPTMVRYLYGISRRMSGPYWVDTNRGWVLLKCVEAEIFDVAIKIVTECPDLMDEKSLVTDVLLAMARNTQAFERSRPVDEDSFINTS</sequence>
<dbReference type="Proteomes" id="UP001056120">
    <property type="component" value="Linkage Group LG27"/>
</dbReference>
<accession>A0ACB8YNT5</accession>
<evidence type="ECO:0000313" key="2">
    <source>
        <dbReference type="Proteomes" id="UP001056120"/>
    </source>
</evidence>
<dbReference type="EMBL" id="CM042044">
    <property type="protein sequence ID" value="KAI3687155.1"/>
    <property type="molecule type" value="Genomic_DNA"/>
</dbReference>
<keyword evidence="2" id="KW-1185">Reference proteome</keyword>
<evidence type="ECO:0000313" key="1">
    <source>
        <dbReference type="EMBL" id="KAI3687155.1"/>
    </source>
</evidence>
<protein>
    <submittedName>
        <fullName evidence="1">Uncharacterized protein</fullName>
    </submittedName>
</protein>
<organism evidence="1 2">
    <name type="scientific">Smallanthus sonchifolius</name>
    <dbReference type="NCBI Taxonomy" id="185202"/>
    <lineage>
        <taxon>Eukaryota</taxon>
        <taxon>Viridiplantae</taxon>
        <taxon>Streptophyta</taxon>
        <taxon>Embryophyta</taxon>
        <taxon>Tracheophyta</taxon>
        <taxon>Spermatophyta</taxon>
        <taxon>Magnoliopsida</taxon>
        <taxon>eudicotyledons</taxon>
        <taxon>Gunneridae</taxon>
        <taxon>Pentapetalae</taxon>
        <taxon>asterids</taxon>
        <taxon>campanulids</taxon>
        <taxon>Asterales</taxon>
        <taxon>Asteraceae</taxon>
        <taxon>Asteroideae</taxon>
        <taxon>Heliantheae alliance</taxon>
        <taxon>Millerieae</taxon>
        <taxon>Smallanthus</taxon>
    </lineage>
</organism>